<gene>
    <name evidence="2" type="ORF">E1283_17075</name>
</gene>
<protein>
    <submittedName>
        <fullName evidence="2">Uncharacterized protein</fullName>
    </submittedName>
</protein>
<feature type="transmembrane region" description="Helical" evidence="1">
    <location>
        <begin position="50"/>
        <end position="69"/>
    </location>
</feature>
<proteinExistence type="predicted"/>
<keyword evidence="3" id="KW-1185">Reference proteome</keyword>
<evidence type="ECO:0000313" key="2">
    <source>
        <dbReference type="EMBL" id="TDC74053.1"/>
    </source>
</evidence>
<evidence type="ECO:0000313" key="3">
    <source>
        <dbReference type="Proteomes" id="UP000295345"/>
    </source>
</evidence>
<organism evidence="2 3">
    <name type="scientific">Streptomyces hainanensis</name>
    <dbReference type="NCBI Taxonomy" id="402648"/>
    <lineage>
        <taxon>Bacteria</taxon>
        <taxon>Bacillati</taxon>
        <taxon>Actinomycetota</taxon>
        <taxon>Actinomycetes</taxon>
        <taxon>Kitasatosporales</taxon>
        <taxon>Streptomycetaceae</taxon>
        <taxon>Streptomyces</taxon>
    </lineage>
</organism>
<dbReference type="OrthoDB" id="4322815at2"/>
<keyword evidence="1" id="KW-0472">Membrane</keyword>
<keyword evidence="1" id="KW-1133">Transmembrane helix</keyword>
<evidence type="ECO:0000256" key="1">
    <source>
        <dbReference type="SAM" id="Phobius"/>
    </source>
</evidence>
<comment type="caution">
    <text evidence="2">The sequence shown here is derived from an EMBL/GenBank/DDBJ whole genome shotgun (WGS) entry which is preliminary data.</text>
</comment>
<keyword evidence="1" id="KW-0812">Transmembrane</keyword>
<reference evidence="2 3" key="1">
    <citation type="submission" date="2019-03" db="EMBL/GenBank/DDBJ databases">
        <title>Draft genome sequences of novel Actinobacteria.</title>
        <authorList>
            <person name="Sahin N."/>
            <person name="Ay H."/>
            <person name="Saygin H."/>
        </authorList>
    </citation>
    <scope>NUCLEOTIDE SEQUENCE [LARGE SCALE GENOMIC DNA]</scope>
    <source>
        <strain evidence="2 3">DSM 41900</strain>
    </source>
</reference>
<dbReference type="AlphaFoldDB" id="A0A4R4TGH1"/>
<feature type="transmembrane region" description="Helical" evidence="1">
    <location>
        <begin position="81"/>
        <end position="103"/>
    </location>
</feature>
<feature type="transmembrane region" description="Helical" evidence="1">
    <location>
        <begin position="12"/>
        <end position="30"/>
    </location>
</feature>
<dbReference type="Proteomes" id="UP000295345">
    <property type="component" value="Unassembled WGS sequence"/>
</dbReference>
<name>A0A4R4TGH1_9ACTN</name>
<dbReference type="EMBL" id="SMKI01000166">
    <property type="protein sequence ID" value="TDC74053.1"/>
    <property type="molecule type" value="Genomic_DNA"/>
</dbReference>
<sequence>MPGGNENRDEPGLALFLVWCVLGFVVGWTLNVRYAQSMGIGPEDEISGEQFAVFSVILLAPVSVFLRIGGQLGKEVRRGRISWATYWATLFGIAASALALLGVSGVDDLVGEWCRYDNVC</sequence>
<accession>A0A4R4TGH1</accession>